<sequence length="256" mass="27995">MWKDDRHGIPYGLQAGSYSQHMVFTGGISLACYVLGVVHFILERFGTEGFQDCDFAGASSGSWAAMVALLATQGAGRVDVLFQSGRRPRCRLLDEKWVMKVYVVHLFPFPFSLLLPGCQAIESFAASLAWLAKVKAPGAYEAVTSKGKLLIWFFAFSLRRFKGRRCYRFAVRGGPDFESPNRLGAVIAATSVFPFLTSPRLCSGLQCFPAVMDGYFPGKGVSFLPVPDMIAPCVGNTLLFDISGGLRDFYAGGLRI</sequence>
<feature type="transmembrane region" description="Helical" evidence="1">
    <location>
        <begin position="21"/>
        <end position="42"/>
    </location>
</feature>
<organism evidence="2 3">
    <name type="scientific">Durusdinium trenchii</name>
    <dbReference type="NCBI Taxonomy" id="1381693"/>
    <lineage>
        <taxon>Eukaryota</taxon>
        <taxon>Sar</taxon>
        <taxon>Alveolata</taxon>
        <taxon>Dinophyceae</taxon>
        <taxon>Suessiales</taxon>
        <taxon>Symbiodiniaceae</taxon>
        <taxon>Durusdinium</taxon>
    </lineage>
</organism>
<evidence type="ECO:0008006" key="4">
    <source>
        <dbReference type="Google" id="ProtNLM"/>
    </source>
</evidence>
<keyword evidence="1" id="KW-1133">Transmembrane helix</keyword>
<evidence type="ECO:0000313" key="2">
    <source>
        <dbReference type="EMBL" id="CAK9053969.1"/>
    </source>
</evidence>
<evidence type="ECO:0000256" key="1">
    <source>
        <dbReference type="SAM" id="Phobius"/>
    </source>
</evidence>
<dbReference type="Proteomes" id="UP001642484">
    <property type="component" value="Unassembled WGS sequence"/>
</dbReference>
<feature type="transmembrane region" description="Helical" evidence="1">
    <location>
        <begin position="103"/>
        <end position="132"/>
    </location>
</feature>
<comment type="caution">
    <text evidence="2">The sequence shown here is derived from an EMBL/GenBank/DDBJ whole genome shotgun (WGS) entry which is preliminary data.</text>
</comment>
<reference evidence="2 3" key="1">
    <citation type="submission" date="2024-02" db="EMBL/GenBank/DDBJ databases">
        <authorList>
            <person name="Chen Y."/>
            <person name="Shah S."/>
            <person name="Dougan E. K."/>
            <person name="Thang M."/>
            <person name="Chan C."/>
        </authorList>
    </citation>
    <scope>NUCLEOTIDE SEQUENCE [LARGE SCALE GENOMIC DNA]</scope>
</reference>
<feature type="transmembrane region" description="Helical" evidence="1">
    <location>
        <begin position="138"/>
        <end position="158"/>
    </location>
</feature>
<dbReference type="EMBL" id="CAXAMN010019291">
    <property type="protein sequence ID" value="CAK9053969.1"/>
    <property type="molecule type" value="Genomic_DNA"/>
</dbReference>
<keyword evidence="1" id="KW-0812">Transmembrane</keyword>
<keyword evidence="3" id="KW-1185">Reference proteome</keyword>
<dbReference type="PROSITE" id="PS51257">
    <property type="entry name" value="PROKAR_LIPOPROTEIN"/>
    <property type="match status" value="1"/>
</dbReference>
<gene>
    <name evidence="2" type="ORF">CCMP2556_LOCUS27043</name>
</gene>
<accession>A0ABP0MRA2</accession>
<name>A0ABP0MRA2_9DINO</name>
<protein>
    <recommendedName>
        <fullName evidence="4">PNPLA domain-containing protein</fullName>
    </recommendedName>
</protein>
<evidence type="ECO:0000313" key="3">
    <source>
        <dbReference type="Proteomes" id="UP001642484"/>
    </source>
</evidence>
<keyword evidence="1" id="KW-0472">Membrane</keyword>
<proteinExistence type="predicted"/>